<gene>
    <name evidence="2" type="ORF">CYCCA115_LOCUS4648</name>
</gene>
<feature type="chain" id="PRO_5042186070" description="SREBP regulating gene protein" evidence="1">
    <location>
        <begin position="21"/>
        <end position="164"/>
    </location>
</feature>
<dbReference type="Proteomes" id="UP001295423">
    <property type="component" value="Unassembled WGS sequence"/>
</dbReference>
<sequence length="164" mass="17500">MVSRFLTILLVSVALQYAAGLSPVSLFGTSKAQRVDIDFASSNEDSTDTSNACESRRIFLSAAAMQICLLGATSPAKAAADGATVYKSGKAPIVPGQKPKDKSDVKGTRKDPDFLRSIADCRNQCQSSNGPDGFAKAKEDCLSECQDICCTTYEQCTFNIVPRL</sequence>
<reference evidence="2" key="1">
    <citation type="submission" date="2023-08" db="EMBL/GenBank/DDBJ databases">
        <authorList>
            <person name="Audoor S."/>
            <person name="Bilcke G."/>
        </authorList>
    </citation>
    <scope>NUCLEOTIDE SEQUENCE</scope>
</reference>
<keyword evidence="3" id="KW-1185">Reference proteome</keyword>
<evidence type="ECO:0008006" key="4">
    <source>
        <dbReference type="Google" id="ProtNLM"/>
    </source>
</evidence>
<evidence type="ECO:0000256" key="1">
    <source>
        <dbReference type="SAM" id="SignalP"/>
    </source>
</evidence>
<dbReference type="AlphaFoldDB" id="A0AAD2FFW0"/>
<comment type="caution">
    <text evidence="2">The sequence shown here is derived from an EMBL/GenBank/DDBJ whole genome shotgun (WGS) entry which is preliminary data.</text>
</comment>
<dbReference type="EMBL" id="CAKOGP040000447">
    <property type="protein sequence ID" value="CAJ1935313.1"/>
    <property type="molecule type" value="Genomic_DNA"/>
</dbReference>
<accession>A0AAD2FFW0</accession>
<organism evidence="2 3">
    <name type="scientific">Cylindrotheca closterium</name>
    <dbReference type="NCBI Taxonomy" id="2856"/>
    <lineage>
        <taxon>Eukaryota</taxon>
        <taxon>Sar</taxon>
        <taxon>Stramenopiles</taxon>
        <taxon>Ochrophyta</taxon>
        <taxon>Bacillariophyta</taxon>
        <taxon>Bacillariophyceae</taxon>
        <taxon>Bacillariophycidae</taxon>
        <taxon>Bacillariales</taxon>
        <taxon>Bacillariaceae</taxon>
        <taxon>Cylindrotheca</taxon>
    </lineage>
</organism>
<feature type="signal peptide" evidence="1">
    <location>
        <begin position="1"/>
        <end position="20"/>
    </location>
</feature>
<evidence type="ECO:0000313" key="2">
    <source>
        <dbReference type="EMBL" id="CAJ1935313.1"/>
    </source>
</evidence>
<proteinExistence type="predicted"/>
<evidence type="ECO:0000313" key="3">
    <source>
        <dbReference type="Proteomes" id="UP001295423"/>
    </source>
</evidence>
<name>A0AAD2FFW0_9STRA</name>
<keyword evidence="1" id="KW-0732">Signal</keyword>
<protein>
    <recommendedName>
        <fullName evidence="4">SREBP regulating gene protein</fullName>
    </recommendedName>
</protein>